<evidence type="ECO:0000256" key="2">
    <source>
        <dbReference type="ARBA" id="ARBA00022679"/>
    </source>
</evidence>
<evidence type="ECO:0000259" key="5">
    <source>
        <dbReference type="Pfam" id="PF17836"/>
    </source>
</evidence>
<dbReference type="InterPro" id="IPR020019">
    <property type="entry name" value="AcTrfase_PglD-like"/>
</dbReference>
<dbReference type="EMBL" id="JN850044">
    <property type="protein sequence ID" value="AFD18683.1"/>
    <property type="molecule type" value="Genomic_DNA"/>
</dbReference>
<evidence type="ECO:0000313" key="15">
    <source>
        <dbReference type="Proteomes" id="UP000250385"/>
    </source>
</evidence>
<dbReference type="EMBL" id="AY863412">
    <property type="protein sequence ID" value="AAX58757.1"/>
    <property type="molecule type" value="Genomic_DNA"/>
</dbReference>
<dbReference type="Gene3D" id="2.160.10.10">
    <property type="entry name" value="Hexapeptide repeat proteins"/>
    <property type="match status" value="1"/>
</dbReference>
<dbReference type="InterPro" id="IPR018357">
    <property type="entry name" value="Hexapep_transf_CS"/>
</dbReference>
<reference evidence="7" key="2">
    <citation type="journal article" date="2009" name="Foodborne Pathog. Dis.">
        <title>PCR detection of enterohemorrhagic Escherichia coli O145 in food by targeting genes in the E. coli O145 O-antigen gene cluster and the shiga toxin 1 and shiga toxin 2 genes.</title>
        <authorList>
            <person name="Fratamico P.M."/>
            <person name="DebRoy C."/>
            <person name="Miyamoto T."/>
            <person name="Liu Y."/>
        </authorList>
    </citation>
    <scope>NUCLEOTIDE SEQUENCE</scope>
</reference>
<dbReference type="InterPro" id="IPR041561">
    <property type="entry name" value="PglD_N"/>
</dbReference>
<evidence type="ECO:0000313" key="12">
    <source>
        <dbReference type="EMBL" id="AFD18668.1"/>
    </source>
</evidence>
<dbReference type="SUPFAM" id="SSF51161">
    <property type="entry name" value="Trimeric LpxA-like enzymes"/>
    <property type="match status" value="1"/>
</dbReference>
<comment type="similarity">
    <text evidence="1">Belongs to the transferase hexapeptide repeat family.</text>
</comment>
<evidence type="ECO:0000313" key="14">
    <source>
        <dbReference type="EMBL" id="SPX29059.1"/>
    </source>
</evidence>
<sequence>MNMKQKLIIIGAGGFAKTVIDSLDHEKYEIEGFIDTFKTGEHQGYPILGDTLGVIDEPNQYLYFIAIGDPDYRALWMKLIEEMKLSTINVIDRTSIISEHSRLGTCIYIGKMAIINCDSELEDGVVINTRALVEHGNYISYCTNISTNVVLNGDVFVGEKSFIGSCTVVNGQLKIGNSSIIGSGSVVIRDVPDNVVVAGAPTKFIRAR</sequence>
<dbReference type="EC" id="2.3.1.18" evidence="14"/>
<dbReference type="CDD" id="cd03360">
    <property type="entry name" value="LbH_AT_putative"/>
    <property type="match status" value="1"/>
</dbReference>
<keyword evidence="14" id="KW-0012">Acyltransferase</keyword>
<reference evidence="6" key="1">
    <citation type="journal article" date="2005" name="J. Bacteriol.">
        <title>Structural and genetic characterization of enterohemorrhagic Escherichia coli O145 O antigen and development of an O145 serogroup-specific PCR assay.</title>
        <authorList>
            <person name="Feng L."/>
            <person name="Senchenkova S.N."/>
            <person name="Tao J."/>
            <person name="Shashkov A.S."/>
            <person name="Liu B."/>
            <person name="Shevelev S.D."/>
            <person name="Reeves P.R."/>
            <person name="Xu J."/>
            <person name="Knirel Y.A."/>
            <person name="Wang L."/>
        </authorList>
    </citation>
    <scope>NUCLEOTIDE SEQUENCE</scope>
</reference>
<evidence type="ECO:0000313" key="13">
    <source>
        <dbReference type="EMBL" id="AFD18683.1"/>
    </source>
</evidence>
<evidence type="ECO:0000313" key="9">
    <source>
        <dbReference type="EMBL" id="AFD18623.1"/>
    </source>
</evidence>
<gene>
    <name evidence="6" type="primary">wckD</name>
    <name evidence="14" type="synonym">lacA_2</name>
    <name evidence="7" type="synonym">wbeA</name>
    <name evidence="14" type="ORF">NCTC10279_01277</name>
</gene>
<proteinExistence type="inferred from homology"/>
<evidence type="ECO:0000313" key="6">
    <source>
        <dbReference type="EMBL" id="AAV74525.1"/>
    </source>
</evidence>
<evidence type="ECO:0000313" key="7">
    <source>
        <dbReference type="EMBL" id="AAX58757.1"/>
    </source>
</evidence>
<evidence type="ECO:0000313" key="11">
    <source>
        <dbReference type="EMBL" id="AFD18653.1"/>
    </source>
</evidence>
<dbReference type="EMBL" id="JN850040">
    <property type="protein sequence ID" value="AFD18623.1"/>
    <property type="molecule type" value="Genomic_DNA"/>
</dbReference>
<reference evidence="14 15" key="4">
    <citation type="submission" date="2018-06" db="EMBL/GenBank/DDBJ databases">
        <authorList>
            <consortium name="Pathogen Informatics"/>
            <person name="Doyle S."/>
        </authorList>
    </citation>
    <scope>NUCLEOTIDE SEQUENCE [LARGE SCALE GENOMIC DNA]</scope>
    <source>
        <strain evidence="14 15">NCTC10279</strain>
    </source>
</reference>
<dbReference type="PANTHER" id="PTHR43300:SF7">
    <property type="entry name" value="UDP-N-ACETYLBACILLOSAMINE N-ACETYLTRANSFERASE"/>
    <property type="match status" value="1"/>
</dbReference>
<reference evidence="8" key="3">
    <citation type="journal article" date="2012" name="Appl. Environ. Microbiol.">
        <title>Association of Nucleotide Polymorphisms within the O-Antigen Gene Cluster of Escherichia coli O26, O45, O103, O111, O121, and O145 with Serogroups and Genetic Subtypes.</title>
        <authorList>
            <person name="Norman K.N."/>
            <person name="Strockbine N.A."/>
            <person name="Bono J.L."/>
        </authorList>
    </citation>
    <scope>NUCLEOTIDE SEQUENCE</scope>
    <source>
        <strain evidence="11">14728</strain>
        <strain evidence="12">307A2</strain>
        <strain evidence="13">6896</strain>
        <strain evidence="9">6940</strain>
        <strain evidence="10">8235</strain>
        <strain evidence="8">E1385</strain>
    </source>
</reference>
<dbReference type="PANTHER" id="PTHR43300">
    <property type="entry name" value="ACETYLTRANSFERASE"/>
    <property type="match status" value="1"/>
</dbReference>
<organism evidence="6">
    <name type="scientific">Escherichia coli</name>
    <dbReference type="NCBI Taxonomy" id="562"/>
    <lineage>
        <taxon>Bacteria</taxon>
        <taxon>Pseudomonadati</taxon>
        <taxon>Pseudomonadota</taxon>
        <taxon>Gammaproteobacteria</taxon>
        <taxon>Enterobacterales</taxon>
        <taxon>Enterobacteriaceae</taxon>
        <taxon>Escherichia</taxon>
    </lineage>
</organism>
<dbReference type="InterPro" id="IPR011004">
    <property type="entry name" value="Trimer_LpxA-like_sf"/>
</dbReference>
<dbReference type="AlphaFoldDB" id="Q5ISW9"/>
<dbReference type="EMBL" id="JN850039">
    <property type="protein sequence ID" value="AFD18608.1"/>
    <property type="molecule type" value="Genomic_DNA"/>
</dbReference>
<dbReference type="Gene3D" id="3.40.50.20">
    <property type="match status" value="1"/>
</dbReference>
<feature type="domain" description="PglD N-terminal" evidence="5">
    <location>
        <begin position="6"/>
        <end position="78"/>
    </location>
</feature>
<dbReference type="EMBL" id="JN850041">
    <property type="protein sequence ID" value="AFD18638.1"/>
    <property type="molecule type" value="Genomic_DNA"/>
</dbReference>
<keyword evidence="2 14" id="KW-0808">Transferase</keyword>
<evidence type="ECO:0000256" key="4">
    <source>
        <dbReference type="PIRSR" id="PIRSR620019-2"/>
    </source>
</evidence>
<dbReference type="InterPro" id="IPR050179">
    <property type="entry name" value="Trans_hexapeptide_repeat"/>
</dbReference>
<dbReference type="EMBL" id="JN850042">
    <property type="protein sequence ID" value="AFD18653.1"/>
    <property type="molecule type" value="Genomic_DNA"/>
</dbReference>
<name>Q5ISW9_ECOLX</name>
<dbReference type="EMBL" id="JN850043">
    <property type="protein sequence ID" value="AFD18668.1"/>
    <property type="molecule type" value="Genomic_DNA"/>
</dbReference>
<dbReference type="Proteomes" id="UP000250385">
    <property type="component" value="Unassembled WGS sequence"/>
</dbReference>
<dbReference type="GO" id="GO:0008870">
    <property type="term" value="F:galactoside O-acetyltransferase activity"/>
    <property type="evidence" value="ECO:0007669"/>
    <property type="project" value="UniProtKB-EC"/>
</dbReference>
<dbReference type="Pfam" id="PF17836">
    <property type="entry name" value="PglD_N"/>
    <property type="match status" value="1"/>
</dbReference>
<dbReference type="NCBIfam" id="TIGR03570">
    <property type="entry name" value="NeuD_NnaD"/>
    <property type="match status" value="1"/>
</dbReference>
<dbReference type="PROSITE" id="PS00101">
    <property type="entry name" value="HEXAPEP_TRANSFERASES"/>
    <property type="match status" value="1"/>
</dbReference>
<feature type="binding site" evidence="4">
    <location>
        <position position="68"/>
    </location>
    <ligand>
        <name>substrate</name>
    </ligand>
</feature>
<dbReference type="EMBL" id="UASG01000009">
    <property type="protein sequence ID" value="SPX29059.1"/>
    <property type="molecule type" value="Genomic_DNA"/>
</dbReference>
<accession>Q5ISW9</accession>
<protein>
    <submittedName>
        <fullName evidence="7">Uncharacterized protein wbeA</fullName>
    </submittedName>
    <submittedName>
        <fullName evidence="6">WckD</fullName>
        <ecNumber evidence="14">2.3.1.18</ecNumber>
    </submittedName>
</protein>
<keyword evidence="3" id="KW-0677">Repeat</keyword>
<evidence type="ECO:0000256" key="3">
    <source>
        <dbReference type="ARBA" id="ARBA00022737"/>
    </source>
</evidence>
<dbReference type="EMBL" id="AY647260">
    <property type="protein sequence ID" value="AAV74525.1"/>
    <property type="molecule type" value="Genomic_DNA"/>
</dbReference>
<evidence type="ECO:0000256" key="1">
    <source>
        <dbReference type="ARBA" id="ARBA00007274"/>
    </source>
</evidence>
<evidence type="ECO:0000313" key="8">
    <source>
        <dbReference type="EMBL" id="AFD18608.1"/>
    </source>
</evidence>
<evidence type="ECO:0000313" key="10">
    <source>
        <dbReference type="EMBL" id="AFD18638.1"/>
    </source>
</evidence>